<gene>
    <name evidence="1" type="ORF">IEQ34_018106</name>
</gene>
<organism evidence="1 2">
    <name type="scientific">Dendrobium chrysotoxum</name>
    <name type="common">Orchid</name>
    <dbReference type="NCBI Taxonomy" id="161865"/>
    <lineage>
        <taxon>Eukaryota</taxon>
        <taxon>Viridiplantae</taxon>
        <taxon>Streptophyta</taxon>
        <taxon>Embryophyta</taxon>
        <taxon>Tracheophyta</taxon>
        <taxon>Spermatophyta</taxon>
        <taxon>Magnoliopsida</taxon>
        <taxon>Liliopsida</taxon>
        <taxon>Asparagales</taxon>
        <taxon>Orchidaceae</taxon>
        <taxon>Epidendroideae</taxon>
        <taxon>Malaxideae</taxon>
        <taxon>Dendrobiinae</taxon>
        <taxon>Dendrobium</taxon>
    </lineage>
</organism>
<protein>
    <submittedName>
        <fullName evidence="1">Uncharacterized protein</fullName>
    </submittedName>
</protein>
<reference evidence="1 2" key="1">
    <citation type="journal article" date="2021" name="Hortic Res">
        <title>Chromosome-scale assembly of the Dendrobium chrysotoxum genome enhances the understanding of orchid evolution.</title>
        <authorList>
            <person name="Zhang Y."/>
            <person name="Zhang G.Q."/>
            <person name="Zhang D."/>
            <person name="Liu X.D."/>
            <person name="Xu X.Y."/>
            <person name="Sun W.H."/>
            <person name="Yu X."/>
            <person name="Zhu X."/>
            <person name="Wang Z.W."/>
            <person name="Zhao X."/>
            <person name="Zhong W.Y."/>
            <person name="Chen H."/>
            <person name="Yin W.L."/>
            <person name="Huang T."/>
            <person name="Niu S.C."/>
            <person name="Liu Z.J."/>
        </authorList>
    </citation>
    <scope>NUCLEOTIDE SEQUENCE [LARGE SCALE GENOMIC DNA]</scope>
    <source>
        <strain evidence="1">Lindl</strain>
    </source>
</reference>
<sequence length="70" mass="7958">MLVTNAGIKKPLFNVKKILFDNGSTIDYIFYRTFFNISISKEMLRSIVGPLYGFNSSPIWIEGIIDLLSP</sequence>
<dbReference type="EMBL" id="JAGFBR010000016">
    <property type="protein sequence ID" value="KAH0453782.1"/>
    <property type="molecule type" value="Genomic_DNA"/>
</dbReference>
<proteinExistence type="predicted"/>
<name>A0AAV7GDX9_DENCH</name>
<evidence type="ECO:0000313" key="2">
    <source>
        <dbReference type="Proteomes" id="UP000775213"/>
    </source>
</evidence>
<accession>A0AAV7GDX9</accession>
<dbReference type="AlphaFoldDB" id="A0AAV7GDX9"/>
<dbReference type="Proteomes" id="UP000775213">
    <property type="component" value="Unassembled WGS sequence"/>
</dbReference>
<keyword evidence="2" id="KW-1185">Reference proteome</keyword>
<comment type="caution">
    <text evidence="1">The sequence shown here is derived from an EMBL/GenBank/DDBJ whole genome shotgun (WGS) entry which is preliminary data.</text>
</comment>
<evidence type="ECO:0000313" key="1">
    <source>
        <dbReference type="EMBL" id="KAH0453782.1"/>
    </source>
</evidence>